<keyword evidence="3" id="KW-1185">Reference proteome</keyword>
<dbReference type="Proteomes" id="UP001374535">
    <property type="component" value="Chromosome 6"/>
</dbReference>
<evidence type="ECO:0000313" key="3">
    <source>
        <dbReference type="Proteomes" id="UP001374535"/>
    </source>
</evidence>
<protein>
    <submittedName>
        <fullName evidence="2">Uncharacterized protein</fullName>
    </submittedName>
</protein>
<accession>A0AAQ3NHA4</accession>
<gene>
    <name evidence="2" type="ORF">V8G54_021394</name>
</gene>
<organism evidence="2 3">
    <name type="scientific">Vigna mungo</name>
    <name type="common">Black gram</name>
    <name type="synonym">Phaseolus mungo</name>
    <dbReference type="NCBI Taxonomy" id="3915"/>
    <lineage>
        <taxon>Eukaryota</taxon>
        <taxon>Viridiplantae</taxon>
        <taxon>Streptophyta</taxon>
        <taxon>Embryophyta</taxon>
        <taxon>Tracheophyta</taxon>
        <taxon>Spermatophyta</taxon>
        <taxon>Magnoliopsida</taxon>
        <taxon>eudicotyledons</taxon>
        <taxon>Gunneridae</taxon>
        <taxon>Pentapetalae</taxon>
        <taxon>rosids</taxon>
        <taxon>fabids</taxon>
        <taxon>Fabales</taxon>
        <taxon>Fabaceae</taxon>
        <taxon>Papilionoideae</taxon>
        <taxon>50 kb inversion clade</taxon>
        <taxon>NPAAA clade</taxon>
        <taxon>indigoferoid/millettioid clade</taxon>
        <taxon>Phaseoleae</taxon>
        <taxon>Vigna</taxon>
    </lineage>
</organism>
<proteinExistence type="predicted"/>
<dbReference type="EMBL" id="CP144695">
    <property type="protein sequence ID" value="WVZ08048.1"/>
    <property type="molecule type" value="Genomic_DNA"/>
</dbReference>
<evidence type="ECO:0000256" key="1">
    <source>
        <dbReference type="SAM" id="MobiDB-lite"/>
    </source>
</evidence>
<reference evidence="2 3" key="1">
    <citation type="journal article" date="2023" name="Life. Sci Alliance">
        <title>Evolutionary insights into 3D genome organization and epigenetic landscape of Vigna mungo.</title>
        <authorList>
            <person name="Junaid A."/>
            <person name="Singh B."/>
            <person name="Bhatia S."/>
        </authorList>
    </citation>
    <scope>NUCLEOTIDE SEQUENCE [LARGE SCALE GENOMIC DNA]</scope>
    <source>
        <strain evidence="2">Urdbean</strain>
    </source>
</reference>
<evidence type="ECO:0000313" key="2">
    <source>
        <dbReference type="EMBL" id="WVZ08048.1"/>
    </source>
</evidence>
<name>A0AAQ3NHA4_VIGMU</name>
<feature type="region of interest" description="Disordered" evidence="1">
    <location>
        <begin position="53"/>
        <end position="87"/>
    </location>
</feature>
<dbReference type="AlphaFoldDB" id="A0AAQ3NHA4"/>
<feature type="compositionally biased region" description="Low complexity" evidence="1">
    <location>
        <begin position="62"/>
        <end position="75"/>
    </location>
</feature>
<sequence>MQPPMPSPQHSTPSPFARYISLPLPTSSCSPKLTLQTPSFAFQASLNITPFTTLNPSPPFSSPSSLSLSISSSSSSRRKPLRLPSEKEGIVSSTKHLFLVGNLLEGSENSNMSSLLQE</sequence>